<gene>
    <name evidence="4" type="ORF">MNOR_LOCUS25037</name>
</gene>
<evidence type="ECO:0000256" key="1">
    <source>
        <dbReference type="SAM" id="MobiDB-lite"/>
    </source>
</evidence>
<feature type="domain" description="Chitin-binding type-1" evidence="3">
    <location>
        <begin position="203"/>
        <end position="253"/>
    </location>
</feature>
<feature type="domain" description="Chitin-binding type-1" evidence="3">
    <location>
        <begin position="279"/>
        <end position="336"/>
    </location>
</feature>
<sequence>MVRCRTTLLLFGFTLLVTTQAQEVKWRDDIRCGAKENPVGEFEQFLLPSGEVAECDPLSEKPCCSSWGYCGGGIDENGFDHCKCDVCTDYRVVALAQSKEVVPGQAAGVSWRADRRCGAKNTPSGEFQHFALPTGQTAGCDPNSENYCCSAWGYCGGEMDENGDNHCDCATCINHRAMLVNNGAAGSAAAQVDNSIKWRKDRRCGLKNDPQGKPMSHLLPNRKEAECDPNGDNYCCSGWGFCGPADHCTCETCVDYRAKLIAQGGPVPEVKEKWRKDRRCGKKPAPNGDPLSHLLPNGQPAECNPNSEIFCCSAWGFCGGPEKDKNGFDHCSCETCQNFREGNPEFLGLESLAGDTSFSSGNSLSQSDSFKTFAESPLTSRRQQPQTFSRPTTAPVRKVEAVAPLVETVTTSSQPIRRRRPLRRRTKTNVATGDGRGTFAAEPGQNTGEKFVNARRFPGARQ</sequence>
<dbReference type="GO" id="GO:0008061">
    <property type="term" value="F:chitin binding"/>
    <property type="evidence" value="ECO:0007669"/>
    <property type="project" value="InterPro"/>
</dbReference>
<organism evidence="4 5">
    <name type="scientific">Meganyctiphanes norvegica</name>
    <name type="common">Northern krill</name>
    <name type="synonym">Thysanopoda norvegica</name>
    <dbReference type="NCBI Taxonomy" id="48144"/>
    <lineage>
        <taxon>Eukaryota</taxon>
        <taxon>Metazoa</taxon>
        <taxon>Ecdysozoa</taxon>
        <taxon>Arthropoda</taxon>
        <taxon>Crustacea</taxon>
        <taxon>Multicrustacea</taxon>
        <taxon>Malacostraca</taxon>
        <taxon>Eumalacostraca</taxon>
        <taxon>Eucarida</taxon>
        <taxon>Euphausiacea</taxon>
        <taxon>Euphausiidae</taxon>
        <taxon>Meganyctiphanes</taxon>
    </lineage>
</organism>
<keyword evidence="5" id="KW-1185">Reference proteome</keyword>
<evidence type="ECO:0000313" key="5">
    <source>
        <dbReference type="Proteomes" id="UP001497623"/>
    </source>
</evidence>
<dbReference type="Proteomes" id="UP001497623">
    <property type="component" value="Unassembled WGS sequence"/>
</dbReference>
<dbReference type="SMART" id="SM00270">
    <property type="entry name" value="ChtBD1"/>
    <property type="match status" value="4"/>
</dbReference>
<keyword evidence="2" id="KW-0732">Signal</keyword>
<evidence type="ECO:0000256" key="2">
    <source>
        <dbReference type="SAM" id="SignalP"/>
    </source>
</evidence>
<feature type="chain" id="PRO_5043573265" description="Chitin-binding type-1 domain-containing protein" evidence="2">
    <location>
        <begin position="22"/>
        <end position="462"/>
    </location>
</feature>
<dbReference type="InterPro" id="IPR001002">
    <property type="entry name" value="Chitin-bd_1"/>
</dbReference>
<evidence type="ECO:0000313" key="4">
    <source>
        <dbReference type="EMBL" id="CAL4125290.1"/>
    </source>
</evidence>
<feature type="signal peptide" evidence="2">
    <location>
        <begin position="1"/>
        <end position="21"/>
    </location>
</feature>
<dbReference type="EMBL" id="CAXKWB010023444">
    <property type="protein sequence ID" value="CAL4125290.1"/>
    <property type="molecule type" value="Genomic_DNA"/>
</dbReference>
<feature type="compositionally biased region" description="Basic residues" evidence="1">
    <location>
        <begin position="416"/>
        <end position="427"/>
    </location>
</feature>
<reference evidence="4 5" key="1">
    <citation type="submission" date="2024-05" db="EMBL/GenBank/DDBJ databases">
        <authorList>
            <person name="Wallberg A."/>
        </authorList>
    </citation>
    <scope>NUCLEOTIDE SEQUENCE [LARGE SCALE GENOMIC DNA]</scope>
</reference>
<evidence type="ECO:0000259" key="3">
    <source>
        <dbReference type="SMART" id="SM00270"/>
    </source>
</evidence>
<comment type="caution">
    <text evidence="4">The sequence shown here is derived from an EMBL/GenBank/DDBJ whole genome shotgun (WGS) entry which is preliminary data.</text>
</comment>
<feature type="region of interest" description="Disordered" evidence="1">
    <location>
        <begin position="274"/>
        <end position="293"/>
    </location>
</feature>
<name>A0AAV2RGY0_MEGNR</name>
<protein>
    <recommendedName>
        <fullName evidence="3">Chitin-binding type-1 domain-containing protein</fullName>
    </recommendedName>
</protein>
<feature type="compositionally biased region" description="Polar residues" evidence="1">
    <location>
        <begin position="357"/>
        <end position="370"/>
    </location>
</feature>
<feature type="region of interest" description="Disordered" evidence="1">
    <location>
        <begin position="411"/>
        <end position="462"/>
    </location>
</feature>
<feature type="region of interest" description="Disordered" evidence="1">
    <location>
        <begin position="357"/>
        <end position="394"/>
    </location>
</feature>
<feature type="compositionally biased region" description="Polar residues" evidence="1">
    <location>
        <begin position="377"/>
        <end position="392"/>
    </location>
</feature>
<feature type="domain" description="Chitin-binding type-1" evidence="3">
    <location>
        <begin position="31"/>
        <end position="87"/>
    </location>
</feature>
<dbReference type="AlphaFoldDB" id="A0AAV2RGY0"/>
<feature type="domain" description="Chitin-binding type-1" evidence="3">
    <location>
        <begin position="116"/>
        <end position="172"/>
    </location>
</feature>
<accession>A0AAV2RGY0</accession>
<proteinExistence type="predicted"/>